<evidence type="ECO:0000313" key="3">
    <source>
        <dbReference type="Proteomes" id="UP000095192"/>
    </source>
</evidence>
<evidence type="ECO:0000313" key="2">
    <source>
        <dbReference type="EMBL" id="OEH78976.1"/>
    </source>
</evidence>
<protein>
    <submittedName>
        <fullName evidence="2">Uncharacterized protein</fullName>
    </submittedName>
</protein>
<dbReference type="AlphaFoldDB" id="A0A1D3D6A4"/>
<dbReference type="InParanoid" id="A0A1D3D6A4"/>
<name>A0A1D3D6A4_9EIME</name>
<feature type="region of interest" description="Disordered" evidence="1">
    <location>
        <begin position="1"/>
        <end position="28"/>
    </location>
</feature>
<accession>A0A1D3D6A4</accession>
<dbReference type="EMBL" id="JROU02000558">
    <property type="protein sequence ID" value="OEH78976.1"/>
    <property type="molecule type" value="Genomic_DNA"/>
</dbReference>
<organism evidence="2 3">
    <name type="scientific">Cyclospora cayetanensis</name>
    <dbReference type="NCBI Taxonomy" id="88456"/>
    <lineage>
        <taxon>Eukaryota</taxon>
        <taxon>Sar</taxon>
        <taxon>Alveolata</taxon>
        <taxon>Apicomplexa</taxon>
        <taxon>Conoidasida</taxon>
        <taxon>Coccidia</taxon>
        <taxon>Eucoccidiorida</taxon>
        <taxon>Eimeriorina</taxon>
        <taxon>Eimeriidae</taxon>
        <taxon>Cyclospora</taxon>
    </lineage>
</organism>
<keyword evidence="3" id="KW-1185">Reference proteome</keyword>
<dbReference type="Proteomes" id="UP000095192">
    <property type="component" value="Unassembled WGS sequence"/>
</dbReference>
<comment type="caution">
    <text evidence="2">The sequence shown here is derived from an EMBL/GenBank/DDBJ whole genome shotgun (WGS) entry which is preliminary data.</text>
</comment>
<dbReference type="VEuPathDB" id="ToxoDB:cyc_02325"/>
<sequence length="191" mass="20632">MQLTKQPKAEALSDGGHPAVWEEKMSEREKRSQVPGNLISCNFGFLLVSEEGTLPAFISSESSLAFSRSKQPARNSSPLGPDFILNRLIFPPLTNTMPGSSRSSHGVDSGVHPPMAVPRSRIGSTGGCPTGATFEHCGYCTQVHQDPHIQNLYPLKPEQHMRGNFVANGDRVQGQAAGKPTELFASSHSHE</sequence>
<proteinExistence type="predicted"/>
<evidence type="ECO:0000256" key="1">
    <source>
        <dbReference type="SAM" id="MobiDB-lite"/>
    </source>
</evidence>
<reference evidence="2 3" key="1">
    <citation type="journal article" date="2016" name="BMC Genomics">
        <title>Comparative genomics reveals Cyclospora cayetanensis possesses coccidia-like metabolism and invasion components but unique surface antigens.</title>
        <authorList>
            <person name="Liu S."/>
            <person name="Wang L."/>
            <person name="Zheng H."/>
            <person name="Xu Z."/>
            <person name="Roellig D.M."/>
            <person name="Li N."/>
            <person name="Frace M.A."/>
            <person name="Tang K."/>
            <person name="Arrowood M.J."/>
            <person name="Moss D.M."/>
            <person name="Zhang L."/>
            <person name="Feng Y."/>
            <person name="Xiao L."/>
        </authorList>
    </citation>
    <scope>NUCLEOTIDE SEQUENCE [LARGE SCALE GENOMIC DNA]</scope>
    <source>
        <strain evidence="2 3">CHN_HEN01</strain>
    </source>
</reference>
<gene>
    <name evidence="2" type="ORF">cyc_02325</name>
</gene>